<sequence>MATKIVEQCEVAPPSGAPTEQLLELLHMDMPFLSVPMSVETLFFYKLHCSESHFMDTIVPSLRNSLSLTLKHFPPLAGKIFIDNNSGMPVSKYIDGQDYLPLTIAVSNADFLNLTGFHPRDATQLHGLAPDLIDTFTLTSKLPVLAIQLTLFPNQGICIGITGNHAIGDATTLVLFTKKWASINSKSGNEFLPLYNRDLVTDGYRRAMECWRDVSSRMSLYGSFFSTVSLHEPMLQATFVLTVPEIQILKNLAIAANSKKRAGVIRVSSFVVACAHLWTCLAKSAATAGEEADDDEPDYFNFLVNCRGRLNPPLPDNYFGNCSAMVTTQSTYGKLKGEEGFLVAAEMISGTIHKAIVNGVDGSPKFYRGFIDRLGEMVGKRMLCVGGYPGFDFYGTEFGWGRPVKFETQPHRTSDIFQSAFFSNSRDYPGGIEICVSMSKVKMDAFAASFNLGITQAIDKLRCKM</sequence>
<evidence type="ECO:0000256" key="1">
    <source>
        <dbReference type="ARBA" id="ARBA00022679"/>
    </source>
</evidence>
<evidence type="ECO:0000313" key="3">
    <source>
        <dbReference type="EMBL" id="KAL3619245.1"/>
    </source>
</evidence>
<dbReference type="InterPro" id="IPR051504">
    <property type="entry name" value="Plant_metabolite_acyltrans"/>
</dbReference>
<protein>
    <submittedName>
        <fullName evidence="3">Uncharacterized protein</fullName>
    </submittedName>
</protein>
<keyword evidence="2" id="KW-0012">Acyltransferase</keyword>
<comment type="caution">
    <text evidence="3">The sequence shown here is derived from an EMBL/GenBank/DDBJ whole genome shotgun (WGS) entry which is preliminary data.</text>
</comment>
<evidence type="ECO:0000313" key="4">
    <source>
        <dbReference type="Proteomes" id="UP001632038"/>
    </source>
</evidence>
<accession>A0ABD3BP51</accession>
<dbReference type="PANTHER" id="PTHR31625">
    <property type="match status" value="1"/>
</dbReference>
<dbReference type="EMBL" id="JAVIJP010000069">
    <property type="protein sequence ID" value="KAL3619245.1"/>
    <property type="molecule type" value="Genomic_DNA"/>
</dbReference>
<proteinExistence type="predicted"/>
<reference evidence="4" key="1">
    <citation type="journal article" date="2024" name="IScience">
        <title>Strigolactones Initiate the Formation of Haustorium-like Structures in Castilleja.</title>
        <authorList>
            <person name="Buerger M."/>
            <person name="Peterson D."/>
            <person name="Chory J."/>
        </authorList>
    </citation>
    <scope>NUCLEOTIDE SEQUENCE [LARGE SCALE GENOMIC DNA]</scope>
</reference>
<dbReference type="Proteomes" id="UP001632038">
    <property type="component" value="Unassembled WGS sequence"/>
</dbReference>
<dbReference type="GO" id="GO:0016747">
    <property type="term" value="F:acyltransferase activity, transferring groups other than amino-acyl groups"/>
    <property type="evidence" value="ECO:0007669"/>
    <property type="project" value="UniProtKB-ARBA"/>
</dbReference>
<dbReference type="Pfam" id="PF02458">
    <property type="entry name" value="Transferase"/>
    <property type="match status" value="1"/>
</dbReference>
<keyword evidence="4" id="KW-1185">Reference proteome</keyword>
<dbReference type="InterPro" id="IPR023213">
    <property type="entry name" value="CAT-like_dom_sf"/>
</dbReference>
<name>A0ABD3BP51_9LAMI</name>
<gene>
    <name evidence="3" type="ORF">CASFOL_036815</name>
</gene>
<organism evidence="3 4">
    <name type="scientific">Castilleja foliolosa</name>
    <dbReference type="NCBI Taxonomy" id="1961234"/>
    <lineage>
        <taxon>Eukaryota</taxon>
        <taxon>Viridiplantae</taxon>
        <taxon>Streptophyta</taxon>
        <taxon>Embryophyta</taxon>
        <taxon>Tracheophyta</taxon>
        <taxon>Spermatophyta</taxon>
        <taxon>Magnoliopsida</taxon>
        <taxon>eudicotyledons</taxon>
        <taxon>Gunneridae</taxon>
        <taxon>Pentapetalae</taxon>
        <taxon>asterids</taxon>
        <taxon>lamiids</taxon>
        <taxon>Lamiales</taxon>
        <taxon>Orobanchaceae</taxon>
        <taxon>Pedicularideae</taxon>
        <taxon>Castillejinae</taxon>
        <taxon>Castilleja</taxon>
    </lineage>
</organism>
<keyword evidence="1" id="KW-0808">Transferase</keyword>
<evidence type="ECO:0000256" key="2">
    <source>
        <dbReference type="ARBA" id="ARBA00023315"/>
    </source>
</evidence>
<dbReference type="Gene3D" id="3.30.559.10">
    <property type="entry name" value="Chloramphenicol acetyltransferase-like domain"/>
    <property type="match status" value="2"/>
</dbReference>
<dbReference type="AlphaFoldDB" id="A0ABD3BP51"/>